<protein>
    <submittedName>
        <fullName evidence="2">Reticulocyte-binding protein 2-like a</fullName>
    </submittedName>
</protein>
<keyword evidence="3" id="KW-1185">Reference proteome</keyword>
<evidence type="ECO:0000256" key="1">
    <source>
        <dbReference type="SAM" id="MobiDB-lite"/>
    </source>
</evidence>
<evidence type="ECO:0000313" key="3">
    <source>
        <dbReference type="Proteomes" id="UP001642464"/>
    </source>
</evidence>
<reference evidence="2 3" key="1">
    <citation type="submission" date="2024-02" db="EMBL/GenBank/DDBJ databases">
        <authorList>
            <person name="Chen Y."/>
            <person name="Shah S."/>
            <person name="Dougan E. K."/>
            <person name="Thang M."/>
            <person name="Chan C."/>
        </authorList>
    </citation>
    <scope>NUCLEOTIDE SEQUENCE [LARGE SCALE GENOMIC DNA]</scope>
</reference>
<feature type="region of interest" description="Disordered" evidence="1">
    <location>
        <begin position="1"/>
        <end position="32"/>
    </location>
</feature>
<comment type="caution">
    <text evidence="2">The sequence shown here is derived from an EMBL/GenBank/DDBJ whole genome shotgun (WGS) entry which is preliminary data.</text>
</comment>
<name>A0ABP0REI3_9DINO</name>
<dbReference type="Proteomes" id="UP001642464">
    <property type="component" value="Unassembled WGS sequence"/>
</dbReference>
<sequence length="134" mass="14844">MADSDASPSAPMQRQSQIATGSSGQMSRGSHEGGTCHPCIFFISSRGCSSESCGFCHLPHARVAESERPRRAKRDAIKERIFEVCLLVEDEGEKRQLLQNEALSHPFAWNYIKGLLDKPPFDVRRVDGNLIVSI</sequence>
<gene>
    <name evidence="2" type="ORF">SCF082_LOCUS46384</name>
</gene>
<dbReference type="EMBL" id="CAXAMM010041352">
    <property type="protein sequence ID" value="CAK9098987.1"/>
    <property type="molecule type" value="Genomic_DNA"/>
</dbReference>
<feature type="compositionally biased region" description="Polar residues" evidence="1">
    <location>
        <begin position="1"/>
        <end position="28"/>
    </location>
</feature>
<evidence type="ECO:0000313" key="2">
    <source>
        <dbReference type="EMBL" id="CAK9098987.1"/>
    </source>
</evidence>
<organism evidence="2 3">
    <name type="scientific">Durusdinium trenchii</name>
    <dbReference type="NCBI Taxonomy" id="1381693"/>
    <lineage>
        <taxon>Eukaryota</taxon>
        <taxon>Sar</taxon>
        <taxon>Alveolata</taxon>
        <taxon>Dinophyceae</taxon>
        <taxon>Suessiales</taxon>
        <taxon>Symbiodiniaceae</taxon>
        <taxon>Durusdinium</taxon>
    </lineage>
</organism>
<accession>A0ABP0REI3</accession>
<proteinExistence type="predicted"/>